<evidence type="ECO:0000313" key="2">
    <source>
        <dbReference type="EMBL" id="KZT25027.1"/>
    </source>
</evidence>
<dbReference type="InParanoid" id="A0A165SE90"/>
<dbReference type="Proteomes" id="UP000076761">
    <property type="component" value="Unassembled WGS sequence"/>
</dbReference>
<keyword evidence="3" id="KW-1185">Reference proteome</keyword>
<dbReference type="AlphaFoldDB" id="A0A165SE90"/>
<dbReference type="EMBL" id="KV425574">
    <property type="protein sequence ID" value="KZT25027.1"/>
    <property type="molecule type" value="Genomic_DNA"/>
</dbReference>
<reference evidence="2 3" key="1">
    <citation type="journal article" date="2016" name="Mol. Biol. Evol.">
        <title>Comparative Genomics of Early-Diverging Mushroom-Forming Fungi Provides Insights into the Origins of Lignocellulose Decay Capabilities.</title>
        <authorList>
            <person name="Nagy L.G."/>
            <person name="Riley R."/>
            <person name="Tritt A."/>
            <person name="Adam C."/>
            <person name="Daum C."/>
            <person name="Floudas D."/>
            <person name="Sun H."/>
            <person name="Yadav J.S."/>
            <person name="Pangilinan J."/>
            <person name="Larsson K.H."/>
            <person name="Matsuura K."/>
            <person name="Barry K."/>
            <person name="Labutti K."/>
            <person name="Kuo R."/>
            <person name="Ohm R.A."/>
            <person name="Bhattacharya S.S."/>
            <person name="Shirouzu T."/>
            <person name="Yoshinaga Y."/>
            <person name="Martin F.M."/>
            <person name="Grigoriev I.V."/>
            <person name="Hibbett D.S."/>
        </authorList>
    </citation>
    <scope>NUCLEOTIDE SEQUENCE [LARGE SCALE GENOMIC DNA]</scope>
    <source>
        <strain evidence="2 3">HHB14362 ss-1</strain>
    </source>
</reference>
<organism evidence="2 3">
    <name type="scientific">Neolentinus lepideus HHB14362 ss-1</name>
    <dbReference type="NCBI Taxonomy" id="1314782"/>
    <lineage>
        <taxon>Eukaryota</taxon>
        <taxon>Fungi</taxon>
        <taxon>Dikarya</taxon>
        <taxon>Basidiomycota</taxon>
        <taxon>Agaricomycotina</taxon>
        <taxon>Agaricomycetes</taxon>
        <taxon>Gloeophyllales</taxon>
        <taxon>Gloeophyllaceae</taxon>
        <taxon>Neolentinus</taxon>
    </lineage>
</organism>
<feature type="chain" id="PRO_5007866405" description="Secreted protein" evidence="1">
    <location>
        <begin position="24"/>
        <end position="95"/>
    </location>
</feature>
<sequence length="95" mass="11002">MLSESLSLAGLVAWRLYISIGMAEMDLCGVVRRDRGSWDCVRFTRTHNGMLSCRYVHSFSGPSLLVYYVFHGVLHCNAMWHWFPYALARCHTCQR</sequence>
<protein>
    <recommendedName>
        <fullName evidence="4">Secreted protein</fullName>
    </recommendedName>
</protein>
<name>A0A165SE90_9AGAM</name>
<evidence type="ECO:0008006" key="4">
    <source>
        <dbReference type="Google" id="ProtNLM"/>
    </source>
</evidence>
<keyword evidence="1" id="KW-0732">Signal</keyword>
<feature type="signal peptide" evidence="1">
    <location>
        <begin position="1"/>
        <end position="23"/>
    </location>
</feature>
<evidence type="ECO:0000256" key="1">
    <source>
        <dbReference type="SAM" id="SignalP"/>
    </source>
</evidence>
<evidence type="ECO:0000313" key="3">
    <source>
        <dbReference type="Proteomes" id="UP000076761"/>
    </source>
</evidence>
<proteinExistence type="predicted"/>
<gene>
    <name evidence="2" type="ORF">NEOLEDRAFT_384980</name>
</gene>
<accession>A0A165SE90</accession>